<evidence type="ECO:0000313" key="10">
    <source>
        <dbReference type="Ensembl" id="ENSCSRP00000027974.1"/>
    </source>
</evidence>
<evidence type="ECO:0000256" key="6">
    <source>
        <dbReference type="ARBA" id="ARBA00023180"/>
    </source>
</evidence>
<dbReference type="GO" id="GO:0030335">
    <property type="term" value="P:positive regulation of cell migration"/>
    <property type="evidence" value="ECO:0007669"/>
    <property type="project" value="TreeGrafter"/>
</dbReference>
<dbReference type="GO" id="GO:0005615">
    <property type="term" value="C:extracellular space"/>
    <property type="evidence" value="ECO:0007669"/>
    <property type="project" value="TreeGrafter"/>
</dbReference>
<dbReference type="InterPro" id="IPR001627">
    <property type="entry name" value="Semap_dom"/>
</dbReference>
<reference evidence="10" key="2">
    <citation type="submission" date="2025-09" db="UniProtKB">
        <authorList>
            <consortium name="Ensembl"/>
        </authorList>
    </citation>
    <scope>IDENTIFICATION</scope>
</reference>
<dbReference type="GO" id="GO:0005886">
    <property type="term" value="C:plasma membrane"/>
    <property type="evidence" value="ECO:0007669"/>
    <property type="project" value="TreeGrafter"/>
</dbReference>
<dbReference type="Ensembl" id="ENSCSRT00000029117.1">
    <property type="protein sequence ID" value="ENSCSRP00000027974.1"/>
    <property type="gene ID" value="ENSCSRG00000020587.1"/>
</dbReference>
<keyword evidence="3" id="KW-0964">Secreted</keyword>
<dbReference type="SMART" id="SM00423">
    <property type="entry name" value="PSI"/>
    <property type="match status" value="1"/>
</dbReference>
<dbReference type="PROSITE" id="PS51004">
    <property type="entry name" value="SEMA"/>
    <property type="match status" value="1"/>
</dbReference>
<dbReference type="Proteomes" id="UP000694403">
    <property type="component" value="Unplaced"/>
</dbReference>
<evidence type="ECO:0000256" key="5">
    <source>
        <dbReference type="ARBA" id="ARBA00023157"/>
    </source>
</evidence>
<dbReference type="Gene3D" id="2.130.10.10">
    <property type="entry name" value="YVTN repeat-like/Quinoprotein amine dehydrogenase"/>
    <property type="match status" value="2"/>
</dbReference>
<keyword evidence="6" id="KW-0325">Glycoprotein</keyword>
<keyword evidence="11" id="KW-1185">Reference proteome</keyword>
<keyword evidence="4" id="KW-0732">Signal</keyword>
<dbReference type="GO" id="GO:0007411">
    <property type="term" value="P:axon guidance"/>
    <property type="evidence" value="ECO:0007669"/>
    <property type="project" value="TreeGrafter"/>
</dbReference>
<dbReference type="SUPFAM" id="SSF103575">
    <property type="entry name" value="Plexin repeat"/>
    <property type="match status" value="1"/>
</dbReference>
<dbReference type="InterPro" id="IPR027231">
    <property type="entry name" value="Semaphorin"/>
</dbReference>
<dbReference type="Gene3D" id="2.60.40.10">
    <property type="entry name" value="Immunoglobulins"/>
    <property type="match status" value="1"/>
</dbReference>
<name>A0A8C3TDL7_CHESE</name>
<reference evidence="10" key="1">
    <citation type="submission" date="2025-08" db="UniProtKB">
        <authorList>
            <consortium name="Ensembl"/>
        </authorList>
    </citation>
    <scope>IDENTIFICATION</scope>
</reference>
<evidence type="ECO:0000256" key="1">
    <source>
        <dbReference type="ARBA" id="ARBA00004613"/>
    </source>
</evidence>
<evidence type="ECO:0000256" key="8">
    <source>
        <dbReference type="PROSITE-ProRule" id="PRU00352"/>
    </source>
</evidence>
<dbReference type="InterPro" id="IPR013783">
    <property type="entry name" value="Ig-like_fold"/>
</dbReference>
<evidence type="ECO:0000256" key="7">
    <source>
        <dbReference type="ARBA" id="ARBA00023319"/>
    </source>
</evidence>
<evidence type="ECO:0000256" key="2">
    <source>
        <dbReference type="ARBA" id="ARBA00009492"/>
    </source>
</evidence>
<keyword evidence="5" id="KW-1015">Disulfide bond</keyword>
<dbReference type="InterPro" id="IPR015943">
    <property type="entry name" value="WD40/YVTN_repeat-like_dom_sf"/>
</dbReference>
<dbReference type="InterPro" id="IPR016201">
    <property type="entry name" value="PSI"/>
</dbReference>
<accession>A0A8C3TDL7</accession>
<evidence type="ECO:0000256" key="3">
    <source>
        <dbReference type="ARBA" id="ARBA00022525"/>
    </source>
</evidence>
<dbReference type="CDD" id="cd05871">
    <property type="entry name" value="Ig_Sema3"/>
    <property type="match status" value="1"/>
</dbReference>
<protein>
    <submittedName>
        <fullName evidence="10">Semaphorin 3E</fullName>
    </submittedName>
</protein>
<dbReference type="GO" id="GO:0045499">
    <property type="term" value="F:chemorepellent activity"/>
    <property type="evidence" value="ECO:0007669"/>
    <property type="project" value="TreeGrafter"/>
</dbReference>
<dbReference type="Gene3D" id="3.30.1680.10">
    <property type="entry name" value="ligand-binding face of the semaphorins, domain 2"/>
    <property type="match status" value="1"/>
</dbReference>
<dbReference type="GO" id="GO:0030215">
    <property type="term" value="F:semaphorin receptor binding"/>
    <property type="evidence" value="ECO:0007669"/>
    <property type="project" value="InterPro"/>
</dbReference>
<organism evidence="10 11">
    <name type="scientific">Chelydra serpentina</name>
    <name type="common">Snapping turtle</name>
    <name type="synonym">Testudo serpentina</name>
    <dbReference type="NCBI Taxonomy" id="8475"/>
    <lineage>
        <taxon>Eukaryota</taxon>
        <taxon>Metazoa</taxon>
        <taxon>Chordata</taxon>
        <taxon>Craniata</taxon>
        <taxon>Vertebrata</taxon>
        <taxon>Euteleostomi</taxon>
        <taxon>Archelosauria</taxon>
        <taxon>Testudinata</taxon>
        <taxon>Testudines</taxon>
        <taxon>Cryptodira</taxon>
        <taxon>Durocryptodira</taxon>
        <taxon>Americhelydia</taxon>
        <taxon>Chelydroidea</taxon>
        <taxon>Chelydridae</taxon>
        <taxon>Chelydra</taxon>
    </lineage>
</organism>
<dbReference type="SUPFAM" id="SSF101912">
    <property type="entry name" value="Sema domain"/>
    <property type="match status" value="1"/>
</dbReference>
<dbReference type="Pfam" id="PF01403">
    <property type="entry name" value="Sema"/>
    <property type="match status" value="1"/>
</dbReference>
<dbReference type="GO" id="GO:0071526">
    <property type="term" value="P:semaphorin-plexin signaling pathway"/>
    <property type="evidence" value="ECO:0007669"/>
    <property type="project" value="TreeGrafter"/>
</dbReference>
<proteinExistence type="inferred from homology"/>
<dbReference type="FunFam" id="2.60.40.10:FF:000030">
    <property type="entry name" value="Semaphorin 3F like"/>
    <property type="match status" value="1"/>
</dbReference>
<evidence type="ECO:0000313" key="11">
    <source>
        <dbReference type="Proteomes" id="UP000694403"/>
    </source>
</evidence>
<evidence type="ECO:0000259" key="9">
    <source>
        <dbReference type="PROSITE" id="PS51004"/>
    </source>
</evidence>
<dbReference type="PANTHER" id="PTHR11036">
    <property type="entry name" value="SEMAPHORIN"/>
    <property type="match status" value="1"/>
</dbReference>
<dbReference type="SMART" id="SM00630">
    <property type="entry name" value="Sema"/>
    <property type="match status" value="1"/>
</dbReference>
<comment type="subcellular location">
    <subcellularLocation>
        <location evidence="1">Secreted</location>
    </subcellularLocation>
</comment>
<dbReference type="InterPro" id="IPR036352">
    <property type="entry name" value="Semap_dom_sf"/>
</dbReference>
<keyword evidence="7" id="KW-0393">Immunoglobulin domain</keyword>
<sequence>TAVLSRKLQLSYLFAGLYNDYWGRDAAVLRTMGRMPHIRTEPDDERLLKEPKFVGSYMIPDNEDREDNKVYFFFTEKALEAETGTHAIYARVGRVCANDMGGQRMLVNKWSTFLKTRLICSVPGMNGIDTHFDELATIFCASKVNGGLYGTTKDYPDEAVRFARSHPLMYQSIKPVHKRPILVKTDGKYNLKQIAVDRVEAEDGQYDVLFIGTDNGIVLKVITIYNQDTESMEEVILEEMQVFKCVLHFLQQQLYIGSESAVAQVKFHQCDMYGTACADCCLARDPYCAWDGISCSRYYPTGIRFRRQDVRHGNAAQQCFGQQFIEALAKTEELVVYGIEYNSTLLECTPRTLQAKVIWFMQRAHEARKEETDDRIIKMDLGLLFLRLHRLDAGTYFCQTVEHSIVHTVRKIMLEVVEEGRVDEMFNKDYEEDIPHRMPCPAQSSIPQGSKPWYKEFLQLIGYSNFQRVEEYCEKVWCTDKRRKKLKMSPSKWKYANPQEKKARIRPEHYRLPRNVVDS</sequence>
<dbReference type="GO" id="GO:0001755">
    <property type="term" value="P:neural crest cell migration"/>
    <property type="evidence" value="ECO:0007669"/>
    <property type="project" value="TreeGrafter"/>
</dbReference>
<dbReference type="AlphaFoldDB" id="A0A8C3TDL7"/>
<dbReference type="PANTHER" id="PTHR11036:SF22">
    <property type="entry name" value="SEMAPHORIN-3E"/>
    <property type="match status" value="1"/>
</dbReference>
<evidence type="ECO:0000256" key="4">
    <source>
        <dbReference type="ARBA" id="ARBA00022729"/>
    </source>
</evidence>
<comment type="caution">
    <text evidence="8">Lacks conserved residue(s) required for the propagation of feature annotation.</text>
</comment>
<comment type="similarity">
    <text evidence="2">Belongs to the semaphorin family.</text>
</comment>
<feature type="domain" description="Sema" evidence="9">
    <location>
        <begin position="1"/>
        <end position="267"/>
    </location>
</feature>